<keyword evidence="1" id="KW-1133">Transmembrane helix</keyword>
<name>A0ABZ2N5T7_9BACI</name>
<dbReference type="RefSeq" id="WP_338752038.1">
    <property type="nucleotide sequence ID" value="NZ_CP147404.1"/>
</dbReference>
<keyword evidence="3" id="KW-1185">Reference proteome</keyword>
<dbReference type="Proteomes" id="UP001387364">
    <property type="component" value="Chromosome"/>
</dbReference>
<evidence type="ECO:0000313" key="3">
    <source>
        <dbReference type="Proteomes" id="UP001387364"/>
    </source>
</evidence>
<keyword evidence="1" id="KW-0472">Membrane</keyword>
<keyword evidence="1" id="KW-0812">Transmembrane</keyword>
<accession>A0ABZ2N5T7</accession>
<proteinExistence type="predicted"/>
<feature type="transmembrane region" description="Helical" evidence="1">
    <location>
        <begin position="27"/>
        <end position="43"/>
    </location>
</feature>
<feature type="transmembrane region" description="Helical" evidence="1">
    <location>
        <begin position="5"/>
        <end position="21"/>
    </location>
</feature>
<organism evidence="2 3">
    <name type="scientific">Bacillus kandeliae</name>
    <dbReference type="NCBI Taxonomy" id="3129297"/>
    <lineage>
        <taxon>Bacteria</taxon>
        <taxon>Bacillati</taxon>
        <taxon>Bacillota</taxon>
        <taxon>Bacilli</taxon>
        <taxon>Bacillales</taxon>
        <taxon>Bacillaceae</taxon>
        <taxon>Bacillus</taxon>
    </lineage>
</organism>
<protein>
    <submittedName>
        <fullName evidence="2">Uncharacterized protein</fullName>
    </submittedName>
</protein>
<evidence type="ECO:0000256" key="1">
    <source>
        <dbReference type="SAM" id="Phobius"/>
    </source>
</evidence>
<sequence length="58" mass="6757">MKQLLGYIIIGVSTFLVIWLYNKQLGAIPFICLSLFLFYKAFMELKKPKKDSLNESIK</sequence>
<dbReference type="EMBL" id="CP147404">
    <property type="protein sequence ID" value="WXB92973.1"/>
    <property type="molecule type" value="Genomic_DNA"/>
</dbReference>
<gene>
    <name evidence="2" type="ORF">WDJ61_17385</name>
</gene>
<reference evidence="2 3" key="1">
    <citation type="submission" date="2024-02" db="EMBL/GenBank/DDBJ databases">
        <title>Seven novel Bacillus-like species.</title>
        <authorList>
            <person name="Liu G."/>
        </authorList>
    </citation>
    <scope>NUCLEOTIDE SEQUENCE [LARGE SCALE GENOMIC DNA]</scope>
    <source>
        <strain evidence="2 3">FJAT-52991</strain>
    </source>
</reference>
<evidence type="ECO:0000313" key="2">
    <source>
        <dbReference type="EMBL" id="WXB92973.1"/>
    </source>
</evidence>